<feature type="domain" description="RRM" evidence="4">
    <location>
        <begin position="34"/>
        <end position="112"/>
    </location>
</feature>
<feature type="compositionally biased region" description="Basic and acidic residues" evidence="3">
    <location>
        <begin position="228"/>
        <end position="271"/>
    </location>
</feature>
<dbReference type="CDD" id="cd12411">
    <property type="entry name" value="RRM_ist3_like"/>
    <property type="match status" value="1"/>
</dbReference>
<dbReference type="SUPFAM" id="SSF54928">
    <property type="entry name" value="RNA-binding domain, RBD"/>
    <property type="match status" value="1"/>
</dbReference>
<dbReference type="PANTHER" id="PTHR45880">
    <property type="entry name" value="RNA-BINDING MOTIF PROTEIN, X-LINKED 2"/>
    <property type="match status" value="1"/>
</dbReference>
<evidence type="ECO:0000256" key="3">
    <source>
        <dbReference type="SAM" id="MobiDB-lite"/>
    </source>
</evidence>
<name>A0A7S4EI77_9STRA</name>
<dbReference type="EMBL" id="HBIX01010517">
    <property type="protein sequence ID" value="CAE0715204.1"/>
    <property type="molecule type" value="Transcribed_RNA"/>
</dbReference>
<dbReference type="SMART" id="SM00360">
    <property type="entry name" value="RRM"/>
    <property type="match status" value="1"/>
</dbReference>
<gene>
    <name evidence="5" type="ORF">PAUS00366_LOCUS7956</name>
</gene>
<proteinExistence type="predicted"/>
<dbReference type="InterPro" id="IPR051847">
    <property type="entry name" value="RNA_proc/Spliceosome_comp"/>
</dbReference>
<evidence type="ECO:0000256" key="2">
    <source>
        <dbReference type="PROSITE-ProRule" id="PRU00176"/>
    </source>
</evidence>
<evidence type="ECO:0000256" key="1">
    <source>
        <dbReference type="ARBA" id="ARBA00022884"/>
    </source>
</evidence>
<dbReference type="InterPro" id="IPR012677">
    <property type="entry name" value="Nucleotide-bd_a/b_plait_sf"/>
</dbReference>
<dbReference type="PANTHER" id="PTHR45880:SF1">
    <property type="entry name" value="RNA-BINDING MOTIF PROTEIN, X-LINKED 2"/>
    <property type="match status" value="1"/>
</dbReference>
<dbReference type="PROSITE" id="PS50102">
    <property type="entry name" value="RRM"/>
    <property type="match status" value="1"/>
</dbReference>
<feature type="compositionally biased region" description="Basic and acidic residues" evidence="3">
    <location>
        <begin position="197"/>
        <end position="214"/>
    </location>
</feature>
<dbReference type="GO" id="GO:0005686">
    <property type="term" value="C:U2 snRNP"/>
    <property type="evidence" value="ECO:0007669"/>
    <property type="project" value="TreeGrafter"/>
</dbReference>
<organism evidence="5">
    <name type="scientific">Pseudo-nitzschia australis</name>
    <dbReference type="NCBI Taxonomy" id="44445"/>
    <lineage>
        <taxon>Eukaryota</taxon>
        <taxon>Sar</taxon>
        <taxon>Stramenopiles</taxon>
        <taxon>Ochrophyta</taxon>
        <taxon>Bacillariophyta</taxon>
        <taxon>Bacillariophyceae</taxon>
        <taxon>Bacillariophycidae</taxon>
        <taxon>Bacillariales</taxon>
        <taxon>Bacillariaceae</taxon>
        <taxon>Pseudo-nitzschia</taxon>
    </lineage>
</organism>
<dbReference type="GO" id="GO:0071013">
    <property type="term" value="C:catalytic step 2 spliceosome"/>
    <property type="evidence" value="ECO:0007669"/>
    <property type="project" value="TreeGrafter"/>
</dbReference>
<dbReference type="GO" id="GO:0000398">
    <property type="term" value="P:mRNA splicing, via spliceosome"/>
    <property type="evidence" value="ECO:0007669"/>
    <property type="project" value="InterPro"/>
</dbReference>
<dbReference type="InterPro" id="IPR000504">
    <property type="entry name" value="RRM_dom"/>
</dbReference>
<protein>
    <recommendedName>
        <fullName evidence="4">RRM domain-containing protein</fullName>
    </recommendedName>
</protein>
<sequence length="292" mass="34583">MNTIREIEKINQQELDRGIAGTNASWHSQFANSAWVYVGNLDHQLTEGDVLCVMSQYGEIEDIHLVREEDTGKSRGFAFLKYEDVQSCILAVDNFCGVMVLGRSIRVDHVEQYRLPKKLQEEEASKTAGLTNGVAGHAYKDMELENKYNVHQGMDLFAPPSLNVKNDNDKDRNKNRVKSDEKLEKIKRKVERQRKRQEKEERQQRREERREKHEEKRRRKRARKYHDHRNDDRKDKSNHHTDNEEESRDGSRNEKYHSDASVNGEHRETERKGRKRGSHKDEKKKKKHRRSN</sequence>
<reference evidence="5" key="1">
    <citation type="submission" date="2021-01" db="EMBL/GenBank/DDBJ databases">
        <authorList>
            <person name="Corre E."/>
            <person name="Pelletier E."/>
            <person name="Niang G."/>
            <person name="Scheremetjew M."/>
            <person name="Finn R."/>
            <person name="Kale V."/>
            <person name="Holt S."/>
            <person name="Cochrane G."/>
            <person name="Meng A."/>
            <person name="Brown T."/>
            <person name="Cohen L."/>
        </authorList>
    </citation>
    <scope>NUCLEOTIDE SEQUENCE</scope>
    <source>
        <strain evidence="5">10249 10 AB</strain>
    </source>
</reference>
<evidence type="ECO:0000313" key="5">
    <source>
        <dbReference type="EMBL" id="CAE0715204.1"/>
    </source>
</evidence>
<dbReference type="GO" id="GO:0003723">
    <property type="term" value="F:RNA binding"/>
    <property type="evidence" value="ECO:0007669"/>
    <property type="project" value="UniProtKB-UniRule"/>
</dbReference>
<feature type="region of interest" description="Disordered" evidence="3">
    <location>
        <begin position="157"/>
        <end position="292"/>
    </location>
</feature>
<feature type="compositionally biased region" description="Basic and acidic residues" evidence="3">
    <location>
        <begin position="166"/>
        <end position="184"/>
    </location>
</feature>
<dbReference type="AlphaFoldDB" id="A0A7S4EI77"/>
<dbReference type="GO" id="GO:0071011">
    <property type="term" value="C:precatalytic spliceosome"/>
    <property type="evidence" value="ECO:0007669"/>
    <property type="project" value="TreeGrafter"/>
</dbReference>
<feature type="compositionally biased region" description="Basic residues" evidence="3">
    <location>
        <begin position="215"/>
        <end position="227"/>
    </location>
</feature>
<feature type="compositionally biased region" description="Basic residues" evidence="3">
    <location>
        <begin position="272"/>
        <end position="292"/>
    </location>
</feature>
<dbReference type="Pfam" id="PF00076">
    <property type="entry name" value="RRM_1"/>
    <property type="match status" value="1"/>
</dbReference>
<keyword evidence="1 2" id="KW-0694">RNA-binding</keyword>
<accession>A0A7S4EI77</accession>
<dbReference type="Gene3D" id="3.30.70.330">
    <property type="match status" value="1"/>
</dbReference>
<dbReference type="InterPro" id="IPR045844">
    <property type="entry name" value="RRM_Ist3-like"/>
</dbReference>
<evidence type="ECO:0000259" key="4">
    <source>
        <dbReference type="PROSITE" id="PS50102"/>
    </source>
</evidence>
<feature type="compositionally biased region" description="Basic residues" evidence="3">
    <location>
        <begin position="185"/>
        <end position="196"/>
    </location>
</feature>
<dbReference type="InterPro" id="IPR035979">
    <property type="entry name" value="RBD_domain_sf"/>
</dbReference>